<dbReference type="GO" id="GO:0071006">
    <property type="term" value="C:U2-type catalytic step 1 spliceosome"/>
    <property type="evidence" value="ECO:0007669"/>
    <property type="project" value="TreeGrafter"/>
</dbReference>
<feature type="domain" description="C3H1-type" evidence="19">
    <location>
        <begin position="161"/>
        <end position="188"/>
    </location>
</feature>
<organism evidence="20 21">
    <name type="scientific">Plectus sambesii</name>
    <dbReference type="NCBI Taxonomy" id="2011161"/>
    <lineage>
        <taxon>Eukaryota</taxon>
        <taxon>Metazoa</taxon>
        <taxon>Ecdysozoa</taxon>
        <taxon>Nematoda</taxon>
        <taxon>Chromadorea</taxon>
        <taxon>Plectida</taxon>
        <taxon>Plectina</taxon>
        <taxon>Plectoidea</taxon>
        <taxon>Plectidae</taxon>
        <taxon>Plectus</taxon>
    </lineage>
</organism>
<keyword evidence="5" id="KW-0963">Cytoplasm</keyword>
<name>A0A914UI53_9BILA</name>
<dbReference type="FunFam" id="3.30.70.330:FF:000476">
    <property type="entry name" value="Zinc finger CCCH domain-containing protein 4"/>
    <property type="match status" value="1"/>
</dbReference>
<evidence type="ECO:0000256" key="17">
    <source>
        <dbReference type="SAM" id="MobiDB-lite"/>
    </source>
</evidence>
<feature type="region of interest" description="Disordered" evidence="17">
    <location>
        <begin position="181"/>
        <end position="201"/>
    </location>
</feature>
<keyword evidence="8" id="KW-0747">Spliceosome</keyword>
<evidence type="ECO:0000256" key="13">
    <source>
        <dbReference type="ARBA" id="ARBA00023242"/>
    </source>
</evidence>
<accession>A0A914UI53</accession>
<proteinExistence type="inferred from homology"/>
<dbReference type="Gene3D" id="4.10.1000.10">
    <property type="entry name" value="Zinc finger, CCCH-type"/>
    <property type="match status" value="1"/>
</dbReference>
<dbReference type="SUPFAM" id="SSF54928">
    <property type="entry name" value="RNA-binding domain, RBD"/>
    <property type="match status" value="1"/>
</dbReference>
<evidence type="ECO:0000256" key="4">
    <source>
        <dbReference type="ARBA" id="ARBA00020031"/>
    </source>
</evidence>
<dbReference type="InterPro" id="IPR000504">
    <property type="entry name" value="RRM_dom"/>
</dbReference>
<evidence type="ECO:0000313" key="20">
    <source>
        <dbReference type="Proteomes" id="UP000887566"/>
    </source>
</evidence>
<evidence type="ECO:0000256" key="8">
    <source>
        <dbReference type="ARBA" id="ARBA00022728"/>
    </source>
</evidence>
<dbReference type="GO" id="GO:0036002">
    <property type="term" value="F:pre-mRNA binding"/>
    <property type="evidence" value="ECO:0007669"/>
    <property type="project" value="TreeGrafter"/>
</dbReference>
<evidence type="ECO:0000256" key="10">
    <source>
        <dbReference type="ARBA" id="ARBA00022833"/>
    </source>
</evidence>
<evidence type="ECO:0000256" key="9">
    <source>
        <dbReference type="ARBA" id="ARBA00022771"/>
    </source>
</evidence>
<evidence type="ECO:0000256" key="14">
    <source>
        <dbReference type="ARBA" id="ARBA00030793"/>
    </source>
</evidence>
<dbReference type="InterPro" id="IPR012677">
    <property type="entry name" value="Nucleotide-bd_a/b_plait_sf"/>
</dbReference>
<dbReference type="InterPro" id="IPR057674">
    <property type="entry name" value="Znf-CCCH_RBM22"/>
</dbReference>
<dbReference type="GO" id="GO:0006397">
    <property type="term" value="P:mRNA processing"/>
    <property type="evidence" value="ECO:0007669"/>
    <property type="project" value="UniProtKB-KW"/>
</dbReference>
<dbReference type="CDD" id="cd12224">
    <property type="entry name" value="RRM_RBM22"/>
    <property type="match status" value="1"/>
</dbReference>
<keyword evidence="9 16" id="KW-0863">Zinc-finger</keyword>
<dbReference type="InterPro" id="IPR000571">
    <property type="entry name" value="Znf_CCCH"/>
</dbReference>
<dbReference type="SMART" id="SM00356">
    <property type="entry name" value="ZnF_C3H1"/>
    <property type="match status" value="1"/>
</dbReference>
<dbReference type="SUPFAM" id="SSF90229">
    <property type="entry name" value="CCCH zinc finger"/>
    <property type="match status" value="1"/>
</dbReference>
<dbReference type="FunFam" id="4.10.1000.10:FF:000006">
    <property type="entry name" value="Putative pre-mrna-splicing factor rbm22"/>
    <property type="match status" value="1"/>
</dbReference>
<dbReference type="Pfam" id="PF25584">
    <property type="entry name" value="zf-CCCH_RBM22"/>
    <property type="match status" value="1"/>
</dbReference>
<dbReference type="PROSITE" id="PS50102">
    <property type="entry name" value="RRM"/>
    <property type="match status" value="1"/>
</dbReference>
<evidence type="ECO:0000256" key="16">
    <source>
        <dbReference type="PROSITE-ProRule" id="PRU00723"/>
    </source>
</evidence>
<sequence>MSMSKSSYNYNRKTWEDAEFPLLCQTCLGNNPYLRMMKDKFGAECKICQRPFTMFRWMPGKGMRYKKTEVCQTCSKLKNVCQTCLLDLEYGLPVQVRDYALQLQDDMPKQGANRDFYIQNIERELAQTDGTVPGGALGKMPDQGSNELLRKLARTQPFYDRNRPHICSFWVKGECKRGEECPFRHDKPTDPDDPLSDQNMKDRYYGTNDPVADKLLNRAKAMPVLRPPEDKTITTLYVGGLGEEGLITENDLHSYFYQFGEIRNITMLGHKGCAFIQYTTRTAAEMAAEKSFNKLNLKNRKITIRWGRPQAQQSSVTAASDKFLEPVPGMPESFPVPDFFGLDSGPPSKRQRSDGPSSSGGVTQLTPKVPGQSGPGMRMGLVVPQIPYINPTPGAMPPPPMAPSSSSSGPPKIYYPSQDPQRLGAKGDVIE</sequence>
<dbReference type="GO" id="GO:0008380">
    <property type="term" value="P:RNA splicing"/>
    <property type="evidence" value="ECO:0007669"/>
    <property type="project" value="UniProtKB-KW"/>
</dbReference>
<comment type="subcellular location">
    <subcellularLocation>
        <location evidence="2">Cytoplasm</location>
    </subcellularLocation>
    <subcellularLocation>
        <location evidence="1">Nucleus</location>
    </subcellularLocation>
</comment>
<dbReference type="GO" id="GO:0000974">
    <property type="term" value="C:Prp19 complex"/>
    <property type="evidence" value="ECO:0007669"/>
    <property type="project" value="TreeGrafter"/>
</dbReference>
<feature type="compositionally biased region" description="Polar residues" evidence="17">
    <location>
        <begin position="354"/>
        <end position="366"/>
    </location>
</feature>
<evidence type="ECO:0000256" key="11">
    <source>
        <dbReference type="ARBA" id="ARBA00022884"/>
    </source>
</evidence>
<keyword evidence="6" id="KW-0507">mRNA processing</keyword>
<keyword evidence="11 15" id="KW-0694">RNA-binding</keyword>
<dbReference type="SMART" id="SM00360">
    <property type="entry name" value="RRM"/>
    <property type="match status" value="1"/>
</dbReference>
<evidence type="ECO:0000313" key="21">
    <source>
        <dbReference type="WBParaSite" id="PSAMB.scaffold1034size36900.g10512.t1"/>
    </source>
</evidence>
<evidence type="ECO:0000259" key="18">
    <source>
        <dbReference type="PROSITE" id="PS50102"/>
    </source>
</evidence>
<dbReference type="Pfam" id="PF21369">
    <property type="entry name" value="STL11_N"/>
    <property type="match status" value="1"/>
</dbReference>
<evidence type="ECO:0000256" key="12">
    <source>
        <dbReference type="ARBA" id="ARBA00023187"/>
    </source>
</evidence>
<reference evidence="21" key="1">
    <citation type="submission" date="2022-11" db="UniProtKB">
        <authorList>
            <consortium name="WormBaseParasite"/>
        </authorList>
    </citation>
    <scope>IDENTIFICATION</scope>
</reference>
<comment type="similarity">
    <text evidence="3">Belongs to the SLT11 family.</text>
</comment>
<evidence type="ECO:0000256" key="5">
    <source>
        <dbReference type="ARBA" id="ARBA00022490"/>
    </source>
</evidence>
<dbReference type="Gene3D" id="3.30.70.330">
    <property type="match status" value="1"/>
</dbReference>
<dbReference type="GO" id="GO:0017070">
    <property type="term" value="F:U6 snRNA binding"/>
    <property type="evidence" value="ECO:0007669"/>
    <property type="project" value="TreeGrafter"/>
</dbReference>
<dbReference type="InterPro" id="IPR048995">
    <property type="entry name" value="STL11/RBM22-like_N"/>
</dbReference>
<evidence type="ECO:0000256" key="3">
    <source>
        <dbReference type="ARBA" id="ARBA00007781"/>
    </source>
</evidence>
<dbReference type="GO" id="GO:0071007">
    <property type="term" value="C:U2-type catalytic step 2 spliceosome"/>
    <property type="evidence" value="ECO:0007669"/>
    <property type="project" value="TreeGrafter"/>
</dbReference>
<feature type="zinc finger region" description="C3H1-type" evidence="16">
    <location>
        <begin position="161"/>
        <end position="188"/>
    </location>
</feature>
<feature type="region of interest" description="Disordered" evidence="17">
    <location>
        <begin position="334"/>
        <end position="431"/>
    </location>
</feature>
<dbReference type="InterPro" id="IPR036855">
    <property type="entry name" value="Znf_CCCH_sf"/>
</dbReference>
<feature type="compositionally biased region" description="Basic and acidic residues" evidence="17">
    <location>
        <begin position="181"/>
        <end position="190"/>
    </location>
</feature>
<keyword evidence="10 16" id="KW-0862">Zinc</keyword>
<keyword evidence="13" id="KW-0539">Nucleus</keyword>
<evidence type="ECO:0000256" key="15">
    <source>
        <dbReference type="PROSITE-ProRule" id="PRU00176"/>
    </source>
</evidence>
<protein>
    <recommendedName>
        <fullName evidence="4">Pre-mRNA-splicing factor RBM22</fullName>
    </recommendedName>
    <alternativeName>
        <fullName evidence="14">RNA-binding motif protein 22</fullName>
    </alternativeName>
</protein>
<dbReference type="Pfam" id="PF00076">
    <property type="entry name" value="RRM_1"/>
    <property type="match status" value="1"/>
</dbReference>
<evidence type="ECO:0000256" key="6">
    <source>
        <dbReference type="ARBA" id="ARBA00022664"/>
    </source>
</evidence>
<keyword evidence="7 16" id="KW-0479">Metal-binding</keyword>
<dbReference type="AlphaFoldDB" id="A0A914UI53"/>
<evidence type="ECO:0000256" key="2">
    <source>
        <dbReference type="ARBA" id="ARBA00004496"/>
    </source>
</evidence>
<dbReference type="PANTHER" id="PTHR14089:SF6">
    <property type="entry name" value="PRE-MRNA-SPLICING FACTOR RBM22"/>
    <property type="match status" value="1"/>
</dbReference>
<dbReference type="InterPro" id="IPR035979">
    <property type="entry name" value="RBD_domain_sf"/>
</dbReference>
<dbReference type="PANTHER" id="PTHR14089">
    <property type="entry name" value="PRE-MRNA-SPLICING FACTOR RBM22"/>
    <property type="match status" value="1"/>
</dbReference>
<evidence type="ECO:0000256" key="7">
    <source>
        <dbReference type="ARBA" id="ARBA00022723"/>
    </source>
</evidence>
<dbReference type="WBParaSite" id="PSAMB.scaffold1034size36900.g10512.t1">
    <property type="protein sequence ID" value="PSAMB.scaffold1034size36900.g10512.t1"/>
    <property type="gene ID" value="PSAMB.scaffold1034size36900.g10512"/>
</dbReference>
<dbReference type="PROSITE" id="PS50103">
    <property type="entry name" value="ZF_C3H1"/>
    <property type="match status" value="1"/>
</dbReference>
<dbReference type="InterPro" id="IPR039171">
    <property type="entry name" value="Cwc2/Slt11"/>
</dbReference>
<feature type="domain" description="RRM" evidence="18">
    <location>
        <begin position="234"/>
        <end position="309"/>
    </location>
</feature>
<evidence type="ECO:0000256" key="1">
    <source>
        <dbReference type="ARBA" id="ARBA00004123"/>
    </source>
</evidence>
<dbReference type="GO" id="GO:0008270">
    <property type="term" value="F:zinc ion binding"/>
    <property type="evidence" value="ECO:0007669"/>
    <property type="project" value="UniProtKB-KW"/>
</dbReference>
<dbReference type="Proteomes" id="UP000887566">
    <property type="component" value="Unplaced"/>
</dbReference>
<keyword evidence="12" id="KW-0508">mRNA splicing</keyword>
<evidence type="ECO:0000259" key="19">
    <source>
        <dbReference type="PROSITE" id="PS50103"/>
    </source>
</evidence>
<keyword evidence="20" id="KW-1185">Reference proteome</keyword>